<dbReference type="EMBL" id="LQZG01000003">
    <property type="protein sequence ID" value="OAB87163.1"/>
    <property type="molecule type" value="Genomic_DNA"/>
</dbReference>
<comment type="caution">
    <text evidence="3">The sequence shown here is derived from an EMBL/GenBank/DDBJ whole genome shotgun (WGS) entry which is preliminary data.</text>
</comment>
<evidence type="ECO:0000313" key="3">
    <source>
        <dbReference type="EMBL" id="OAB87163.1"/>
    </source>
</evidence>
<feature type="domain" description="Acyltransferase 3" evidence="2">
    <location>
        <begin position="13"/>
        <end position="348"/>
    </location>
</feature>
<dbReference type="AlphaFoldDB" id="A0A176QBQ5"/>
<feature type="transmembrane region" description="Helical" evidence="1">
    <location>
        <begin position="176"/>
        <end position="195"/>
    </location>
</feature>
<name>A0A176QBQ5_9MICO</name>
<feature type="transmembrane region" description="Helical" evidence="1">
    <location>
        <begin position="296"/>
        <end position="321"/>
    </location>
</feature>
<dbReference type="GO" id="GO:0016747">
    <property type="term" value="F:acyltransferase activity, transferring groups other than amino-acyl groups"/>
    <property type="evidence" value="ECO:0007669"/>
    <property type="project" value="InterPro"/>
</dbReference>
<keyword evidence="4" id="KW-1185">Reference proteome</keyword>
<dbReference type="PANTHER" id="PTHR23028">
    <property type="entry name" value="ACETYLTRANSFERASE"/>
    <property type="match status" value="1"/>
</dbReference>
<dbReference type="InterPro" id="IPR002656">
    <property type="entry name" value="Acyl_transf_3_dom"/>
</dbReference>
<keyword evidence="1" id="KW-0812">Transmembrane</keyword>
<protein>
    <recommendedName>
        <fullName evidence="2">Acyltransferase 3 domain-containing protein</fullName>
    </recommendedName>
</protein>
<feature type="transmembrane region" description="Helical" evidence="1">
    <location>
        <begin position="327"/>
        <end position="348"/>
    </location>
</feature>
<dbReference type="RefSeq" id="WP_068276076.1">
    <property type="nucleotide sequence ID" value="NZ_LQZG01000003.1"/>
</dbReference>
<evidence type="ECO:0000313" key="4">
    <source>
        <dbReference type="Proteomes" id="UP000076976"/>
    </source>
</evidence>
<organism evidence="3 4">
    <name type="scientific">Janibacter melonis</name>
    <dbReference type="NCBI Taxonomy" id="262209"/>
    <lineage>
        <taxon>Bacteria</taxon>
        <taxon>Bacillati</taxon>
        <taxon>Actinomycetota</taxon>
        <taxon>Actinomycetes</taxon>
        <taxon>Micrococcales</taxon>
        <taxon>Intrasporangiaceae</taxon>
        <taxon>Janibacter</taxon>
    </lineage>
</organism>
<proteinExistence type="predicted"/>
<evidence type="ECO:0000259" key="2">
    <source>
        <dbReference type="Pfam" id="PF01757"/>
    </source>
</evidence>
<gene>
    <name evidence="3" type="ORF">AWH69_12475</name>
</gene>
<dbReference type="GO" id="GO:0009103">
    <property type="term" value="P:lipopolysaccharide biosynthetic process"/>
    <property type="evidence" value="ECO:0007669"/>
    <property type="project" value="TreeGrafter"/>
</dbReference>
<dbReference type="Pfam" id="PF01757">
    <property type="entry name" value="Acyl_transf_3"/>
    <property type="match status" value="1"/>
</dbReference>
<keyword evidence="1" id="KW-0472">Membrane</keyword>
<feature type="transmembrane region" description="Helical" evidence="1">
    <location>
        <begin position="152"/>
        <end position="171"/>
    </location>
</feature>
<feature type="transmembrane region" description="Helical" evidence="1">
    <location>
        <begin position="54"/>
        <end position="71"/>
    </location>
</feature>
<dbReference type="STRING" id="262209.AWH69_12475"/>
<dbReference type="PANTHER" id="PTHR23028:SF53">
    <property type="entry name" value="ACYL_TRANSF_3 DOMAIN-CONTAINING PROTEIN"/>
    <property type="match status" value="1"/>
</dbReference>
<dbReference type="GO" id="GO:0016020">
    <property type="term" value="C:membrane"/>
    <property type="evidence" value="ECO:0007669"/>
    <property type="project" value="TreeGrafter"/>
</dbReference>
<accession>A0A176QBQ5</accession>
<evidence type="ECO:0000256" key="1">
    <source>
        <dbReference type="SAM" id="Phobius"/>
    </source>
</evidence>
<feature type="transmembrane region" description="Helical" evidence="1">
    <location>
        <begin position="91"/>
        <end position="111"/>
    </location>
</feature>
<feature type="transmembrane region" description="Helical" evidence="1">
    <location>
        <begin position="239"/>
        <end position="257"/>
    </location>
</feature>
<dbReference type="Proteomes" id="UP000076976">
    <property type="component" value="Unassembled WGS sequence"/>
</dbReference>
<feature type="transmembrane region" description="Helical" evidence="1">
    <location>
        <begin position="263"/>
        <end position="284"/>
    </location>
</feature>
<reference evidence="3 4" key="1">
    <citation type="submission" date="2016-01" db="EMBL/GenBank/DDBJ databases">
        <title>Janibacter melonis strain CD11_4 genome sequencing and assembly.</title>
        <authorList>
            <person name="Nair G.R."/>
            <person name="Kaur G."/>
            <person name="Chander A.M."/>
            <person name="Mayilraj S."/>
        </authorList>
    </citation>
    <scope>NUCLEOTIDE SEQUENCE [LARGE SCALE GENOMIC DNA]</scope>
    <source>
        <strain evidence="3 4">CD11-4</strain>
    </source>
</reference>
<feature type="transmembrane region" description="Helical" evidence="1">
    <location>
        <begin position="16"/>
        <end position="34"/>
    </location>
</feature>
<dbReference type="InterPro" id="IPR050879">
    <property type="entry name" value="Acyltransferase_3"/>
</dbReference>
<keyword evidence="1" id="KW-1133">Transmembrane helix</keyword>
<sequence>MQSTRRAQARERSLDGLRGLALILVLLSHGWALWPTDEVKEGTPWGQALRSGNLGVTIFLVVGGYLLIDGLMRMPVEHAAGEFCRALVRRVIRIAVPVLVLLTAILAASVLDETDKTPPEATRRSVVAVATFTWNWYLQNNPLVARSDLGHLWYVSVFVQATLLLTGLFFVFRRHLWAFVVVASLMLVLVIWWRAHLAGQESDTIAMLLRTSARIDGMLWGALLAAARPWWGKLAIPPPVMALAGLLSLLVLTLTVGNSTLYYGWRGQAMALGTAAAVVGLAGLDRQWRGTRMLSVAPLAWLGQNSLTIYVWHFPLFFLVARHSTEWAWPLRTAVGLVLTCATCYILIRAVERPVAAWLRSWRWTRPRSTTSQPILESVDAR</sequence>